<evidence type="ECO:0000259" key="8">
    <source>
        <dbReference type="PROSITE" id="PS50928"/>
    </source>
</evidence>
<dbReference type="SUPFAM" id="SSF161098">
    <property type="entry name" value="MetI-like"/>
    <property type="match status" value="1"/>
</dbReference>
<keyword evidence="4 7" id="KW-0812">Transmembrane</keyword>
<name>A0A930H1Z6_9FIRM</name>
<evidence type="ECO:0000256" key="3">
    <source>
        <dbReference type="ARBA" id="ARBA00022475"/>
    </source>
</evidence>
<sequence length="292" mass="32982">MQSRNKKWMIILFSLPTMILFMMLYLVPMLIVFITSFFEWKSGGVFHPVGLKNYLLGFTADPRMLQSIFNTVIWTILQGIFHVFIGTVLALILAKRFRGWKIFRTIFMIPNVISSAALAVIFLNVFNAKYGLVNSFLSSILGKPITKNWFFDPNSAFFTVTSMWLLYSGMIVIIVLAGLFSIPEDIYEAAKIDGASDFVMDISIRLPLIRPVLGTAVIIAATSMLREFELIFLTTNGGPGDLTLNLPLYLYKTSLKESNYGYANMMGVVLIITGVLCVFFINKVFKMNETDM</sequence>
<feature type="transmembrane region" description="Helical" evidence="7">
    <location>
        <begin position="260"/>
        <end position="282"/>
    </location>
</feature>
<accession>A0A930H1Z6</accession>
<evidence type="ECO:0000256" key="2">
    <source>
        <dbReference type="ARBA" id="ARBA00022448"/>
    </source>
</evidence>
<dbReference type="Pfam" id="PF00528">
    <property type="entry name" value="BPD_transp_1"/>
    <property type="match status" value="1"/>
</dbReference>
<keyword evidence="2 7" id="KW-0813">Transport</keyword>
<dbReference type="InterPro" id="IPR000515">
    <property type="entry name" value="MetI-like"/>
</dbReference>
<comment type="subcellular location">
    <subcellularLocation>
        <location evidence="1 7">Cell membrane</location>
        <topology evidence="1 7">Multi-pass membrane protein</topology>
    </subcellularLocation>
</comment>
<feature type="transmembrane region" description="Helical" evidence="7">
    <location>
        <begin position="156"/>
        <end position="182"/>
    </location>
</feature>
<dbReference type="PANTHER" id="PTHR30193">
    <property type="entry name" value="ABC TRANSPORTER PERMEASE PROTEIN"/>
    <property type="match status" value="1"/>
</dbReference>
<dbReference type="PANTHER" id="PTHR30193:SF37">
    <property type="entry name" value="INNER MEMBRANE ABC TRANSPORTER PERMEASE PROTEIN YCJO"/>
    <property type="match status" value="1"/>
</dbReference>
<dbReference type="InterPro" id="IPR035906">
    <property type="entry name" value="MetI-like_sf"/>
</dbReference>
<evidence type="ECO:0000256" key="7">
    <source>
        <dbReference type="RuleBase" id="RU363032"/>
    </source>
</evidence>
<dbReference type="GO" id="GO:0055085">
    <property type="term" value="P:transmembrane transport"/>
    <property type="evidence" value="ECO:0007669"/>
    <property type="project" value="InterPro"/>
</dbReference>
<keyword evidence="3" id="KW-1003">Cell membrane</keyword>
<feature type="transmembrane region" description="Helical" evidence="7">
    <location>
        <begin position="106"/>
        <end position="126"/>
    </location>
</feature>
<comment type="caution">
    <text evidence="9">The sequence shown here is derived from an EMBL/GenBank/DDBJ whole genome shotgun (WGS) entry which is preliminary data.</text>
</comment>
<evidence type="ECO:0000256" key="1">
    <source>
        <dbReference type="ARBA" id="ARBA00004651"/>
    </source>
</evidence>
<gene>
    <name evidence="9" type="ORF">HXM91_05155</name>
</gene>
<dbReference type="EMBL" id="JABZRB010000122">
    <property type="protein sequence ID" value="MBF1305227.1"/>
    <property type="molecule type" value="Genomic_DNA"/>
</dbReference>
<organism evidence="9 10">
    <name type="scientific">Oribacterium sinus</name>
    <dbReference type="NCBI Taxonomy" id="237576"/>
    <lineage>
        <taxon>Bacteria</taxon>
        <taxon>Bacillati</taxon>
        <taxon>Bacillota</taxon>
        <taxon>Clostridia</taxon>
        <taxon>Lachnospirales</taxon>
        <taxon>Lachnospiraceae</taxon>
        <taxon>Oribacterium</taxon>
    </lineage>
</organism>
<evidence type="ECO:0000256" key="5">
    <source>
        <dbReference type="ARBA" id="ARBA00022989"/>
    </source>
</evidence>
<feature type="transmembrane region" description="Helical" evidence="7">
    <location>
        <begin position="208"/>
        <end position="225"/>
    </location>
</feature>
<evidence type="ECO:0000313" key="9">
    <source>
        <dbReference type="EMBL" id="MBF1305227.1"/>
    </source>
</evidence>
<dbReference type="PROSITE" id="PS50928">
    <property type="entry name" value="ABC_TM1"/>
    <property type="match status" value="1"/>
</dbReference>
<dbReference type="Proteomes" id="UP000780721">
    <property type="component" value="Unassembled WGS sequence"/>
</dbReference>
<dbReference type="GO" id="GO:0005886">
    <property type="term" value="C:plasma membrane"/>
    <property type="evidence" value="ECO:0007669"/>
    <property type="project" value="UniProtKB-SubCell"/>
</dbReference>
<evidence type="ECO:0000256" key="4">
    <source>
        <dbReference type="ARBA" id="ARBA00022692"/>
    </source>
</evidence>
<dbReference type="InterPro" id="IPR051393">
    <property type="entry name" value="ABC_transporter_permease"/>
</dbReference>
<evidence type="ECO:0000313" key="10">
    <source>
        <dbReference type="Proteomes" id="UP000780721"/>
    </source>
</evidence>
<dbReference type="AlphaFoldDB" id="A0A930H1Z6"/>
<protein>
    <submittedName>
        <fullName evidence="9">Sugar ABC transporter permease</fullName>
    </submittedName>
</protein>
<feature type="domain" description="ABC transmembrane type-1" evidence="8">
    <location>
        <begin position="68"/>
        <end position="281"/>
    </location>
</feature>
<dbReference type="Gene3D" id="1.10.3720.10">
    <property type="entry name" value="MetI-like"/>
    <property type="match status" value="1"/>
</dbReference>
<dbReference type="CDD" id="cd06261">
    <property type="entry name" value="TM_PBP2"/>
    <property type="match status" value="1"/>
</dbReference>
<evidence type="ECO:0000256" key="6">
    <source>
        <dbReference type="ARBA" id="ARBA00023136"/>
    </source>
</evidence>
<keyword evidence="5 7" id="KW-1133">Transmembrane helix</keyword>
<feature type="transmembrane region" description="Helical" evidence="7">
    <location>
        <begin position="72"/>
        <end position="94"/>
    </location>
</feature>
<feature type="transmembrane region" description="Helical" evidence="7">
    <location>
        <begin position="12"/>
        <end position="38"/>
    </location>
</feature>
<reference evidence="9" key="1">
    <citation type="submission" date="2020-04" db="EMBL/GenBank/DDBJ databases">
        <title>Deep metagenomics examines the oral microbiome during advanced dental caries in children, revealing novel taxa and co-occurrences with host molecules.</title>
        <authorList>
            <person name="Baker J.L."/>
            <person name="Morton J.T."/>
            <person name="Dinis M."/>
            <person name="Alvarez R."/>
            <person name="Tran N.C."/>
            <person name="Knight R."/>
            <person name="Edlund A."/>
        </authorList>
    </citation>
    <scope>NUCLEOTIDE SEQUENCE</scope>
    <source>
        <strain evidence="9">JCVI_48_bin.5</strain>
    </source>
</reference>
<comment type="similarity">
    <text evidence="7">Belongs to the binding-protein-dependent transport system permease family.</text>
</comment>
<proteinExistence type="inferred from homology"/>
<keyword evidence="6 7" id="KW-0472">Membrane</keyword>